<comment type="caution">
    <text evidence="1">The sequence shown here is derived from an EMBL/GenBank/DDBJ whole genome shotgun (WGS) entry which is preliminary data.</text>
</comment>
<reference evidence="1" key="1">
    <citation type="submission" date="2020-08" db="EMBL/GenBank/DDBJ databases">
        <title>Plant Genome Project.</title>
        <authorList>
            <person name="Zhang R.-G."/>
        </authorList>
    </citation>
    <scope>NUCLEOTIDE SEQUENCE</scope>
    <source>
        <strain evidence="1">WSP0</strain>
        <tissue evidence="1">Leaf</tissue>
    </source>
</reference>
<organism evidence="1 2">
    <name type="scientific">Rhododendron griersonianum</name>
    <dbReference type="NCBI Taxonomy" id="479676"/>
    <lineage>
        <taxon>Eukaryota</taxon>
        <taxon>Viridiplantae</taxon>
        <taxon>Streptophyta</taxon>
        <taxon>Embryophyta</taxon>
        <taxon>Tracheophyta</taxon>
        <taxon>Spermatophyta</taxon>
        <taxon>Magnoliopsida</taxon>
        <taxon>eudicotyledons</taxon>
        <taxon>Gunneridae</taxon>
        <taxon>Pentapetalae</taxon>
        <taxon>asterids</taxon>
        <taxon>Ericales</taxon>
        <taxon>Ericaceae</taxon>
        <taxon>Ericoideae</taxon>
        <taxon>Rhodoreae</taxon>
        <taxon>Rhododendron</taxon>
    </lineage>
</organism>
<sequence>MVFATSTAFSKYSEGRMNEVWATPTPSSQGRPDITIPITFALTDSIGAPENPTSVGRSASIQGTVSRLCIKSDDLDVNLKDPPEDYTWIEVDLSIGAGFFGAPVLFVNAKVIEMVTSGLPQEEGVGVAQTALILPSLYLEMAVEVAKTIPPSGRPKYLTCQDLMS</sequence>
<keyword evidence="2" id="KW-1185">Reference proteome</keyword>
<evidence type="ECO:0000313" key="2">
    <source>
        <dbReference type="Proteomes" id="UP000823749"/>
    </source>
</evidence>
<dbReference type="Proteomes" id="UP000823749">
    <property type="component" value="Chromosome 3"/>
</dbReference>
<gene>
    <name evidence="1" type="ORF">RHGRI_007187</name>
</gene>
<proteinExistence type="predicted"/>
<accession>A0AAV6KW59</accession>
<dbReference type="AlphaFoldDB" id="A0AAV6KW59"/>
<dbReference type="EMBL" id="JACTNZ010000003">
    <property type="protein sequence ID" value="KAG5556851.1"/>
    <property type="molecule type" value="Genomic_DNA"/>
</dbReference>
<protein>
    <submittedName>
        <fullName evidence="1">Uncharacterized protein</fullName>
    </submittedName>
</protein>
<name>A0AAV6KW59_9ERIC</name>
<evidence type="ECO:0000313" key="1">
    <source>
        <dbReference type="EMBL" id="KAG5556851.1"/>
    </source>
</evidence>